<evidence type="ECO:0008006" key="4">
    <source>
        <dbReference type="Google" id="ProtNLM"/>
    </source>
</evidence>
<feature type="transmembrane region" description="Helical" evidence="1">
    <location>
        <begin position="213"/>
        <end position="239"/>
    </location>
</feature>
<dbReference type="EMBL" id="AEWJ01000026">
    <property type="protein sequence ID" value="EGD59591.1"/>
    <property type="molecule type" value="Genomic_DNA"/>
</dbReference>
<protein>
    <recommendedName>
        <fullName evidence="4">Hydrophobic domain protein</fullName>
    </recommendedName>
</protein>
<sequence>MICADGKLMGQTLMTVSPNTGTTASPAPETFHYATRARLWWRRHVSGTVDHPAVMQRVADEAGWTPRFAFMVLMSAGIAELGLLQSSPAVVIGAMLISPLMGPIMGLGFGLALFDFASLRRSLVALGIAVPFAIAFTAAIVLLSPLKSATPEILARTQPNLFDLVVALFSALAGTFALIRGKGETIVGVAIATALMPPLATVGFGLATANTSIAGGAFALFATNFVTIALSATIMARLYGFGHALSSKQSWLQTGLLLAVFVVMAVPLGFALQRIAGEAVITSQVRSTLTETMGERARVTQLDIDFQATPLAIRTVVIAPRKQAVPTASLKAALAAHLGQPVEIEADQVLIDPASAKADEALAALTKTQDQQLATKLTGMVAVAAGVPADAILVDRSAHRIQAAGTPLPGATLSTYRALEERIAAQAQDWSIAIVPPAGIPLLPVPADIDETGALGPAALDAIRTNIWAAHRWNWTSIGVPGMTAAMPSRPTPEQIAAAAVAKAVADNGLQPRAVGPDLPGALDLIIPGAKKGR</sequence>
<dbReference type="eggNOG" id="COG2885">
    <property type="taxonomic scope" value="Bacteria"/>
</dbReference>
<dbReference type="PANTHER" id="PTHR20992:SF9">
    <property type="entry name" value="AT15442P-RELATED"/>
    <property type="match status" value="1"/>
</dbReference>
<name>F1Z6Y7_9SPHN</name>
<keyword evidence="1" id="KW-0812">Transmembrane</keyword>
<keyword evidence="1" id="KW-0472">Membrane</keyword>
<feature type="transmembrane region" description="Helical" evidence="1">
    <location>
        <begin position="186"/>
        <end position="207"/>
    </location>
</feature>
<dbReference type="HOGENOM" id="CLU_548468_0_0_5"/>
<keyword evidence="1" id="KW-1133">Transmembrane helix</keyword>
<feature type="transmembrane region" description="Helical" evidence="1">
    <location>
        <begin position="251"/>
        <end position="272"/>
    </location>
</feature>
<comment type="caution">
    <text evidence="2">The sequence shown here is derived from an EMBL/GenBank/DDBJ whole genome shotgun (WGS) entry which is preliminary data.</text>
</comment>
<feature type="transmembrane region" description="Helical" evidence="1">
    <location>
        <begin position="123"/>
        <end position="141"/>
    </location>
</feature>
<feature type="transmembrane region" description="Helical" evidence="1">
    <location>
        <begin position="64"/>
        <end position="84"/>
    </location>
</feature>
<feature type="transmembrane region" description="Helical" evidence="1">
    <location>
        <begin position="161"/>
        <end position="179"/>
    </location>
</feature>
<dbReference type="OrthoDB" id="9790659at2"/>
<dbReference type="InterPro" id="IPR005240">
    <property type="entry name" value="DUF389"/>
</dbReference>
<evidence type="ECO:0000313" key="3">
    <source>
        <dbReference type="Proteomes" id="UP000004728"/>
    </source>
</evidence>
<reference evidence="2 3" key="1">
    <citation type="journal article" date="2012" name="J. Bacteriol.">
        <title>Draft Genome Sequence of Novosphingobium nitrogenifigens Y88T.</title>
        <authorList>
            <person name="Strabala T.J."/>
            <person name="Macdonald L."/>
            <person name="Liu V."/>
            <person name="Smit A.M."/>
        </authorList>
    </citation>
    <scope>NUCLEOTIDE SEQUENCE [LARGE SCALE GENOMIC DNA]</scope>
    <source>
        <strain evidence="2 3">DSM 19370</strain>
    </source>
</reference>
<keyword evidence="3" id="KW-1185">Reference proteome</keyword>
<dbReference type="Proteomes" id="UP000004728">
    <property type="component" value="Unassembled WGS sequence"/>
</dbReference>
<gene>
    <name evidence="2" type="ORF">Y88_2635</name>
</gene>
<feature type="transmembrane region" description="Helical" evidence="1">
    <location>
        <begin position="90"/>
        <end position="114"/>
    </location>
</feature>
<dbReference type="Pfam" id="PF04087">
    <property type="entry name" value="DUF389"/>
    <property type="match status" value="1"/>
</dbReference>
<dbReference type="PANTHER" id="PTHR20992">
    <property type="entry name" value="AT15442P-RELATED"/>
    <property type="match status" value="1"/>
</dbReference>
<dbReference type="InParanoid" id="F1Z6Y7"/>
<evidence type="ECO:0000256" key="1">
    <source>
        <dbReference type="SAM" id="Phobius"/>
    </source>
</evidence>
<dbReference type="STRING" id="983920.Y88_2635"/>
<accession>F1Z6Y7</accession>
<proteinExistence type="predicted"/>
<evidence type="ECO:0000313" key="2">
    <source>
        <dbReference type="EMBL" id="EGD59591.1"/>
    </source>
</evidence>
<organism evidence="2 3">
    <name type="scientific">Novosphingobium nitrogenifigens DSM 19370</name>
    <dbReference type="NCBI Taxonomy" id="983920"/>
    <lineage>
        <taxon>Bacteria</taxon>
        <taxon>Pseudomonadati</taxon>
        <taxon>Pseudomonadota</taxon>
        <taxon>Alphaproteobacteria</taxon>
        <taxon>Sphingomonadales</taxon>
        <taxon>Sphingomonadaceae</taxon>
        <taxon>Novosphingobium</taxon>
    </lineage>
</organism>
<dbReference type="AlphaFoldDB" id="F1Z6Y7"/>
<dbReference type="eggNOG" id="COG1808">
    <property type="taxonomic scope" value="Bacteria"/>
</dbReference>